<evidence type="ECO:0000313" key="2">
    <source>
        <dbReference type="EMBL" id="HIW87817.1"/>
    </source>
</evidence>
<keyword evidence="1" id="KW-0812">Transmembrane</keyword>
<feature type="transmembrane region" description="Helical" evidence="1">
    <location>
        <begin position="7"/>
        <end position="25"/>
    </location>
</feature>
<gene>
    <name evidence="2" type="ORF">IAC47_06050</name>
</gene>
<protein>
    <submittedName>
        <fullName evidence="2">Uncharacterized protein</fullName>
    </submittedName>
</protein>
<dbReference type="AlphaFoldDB" id="A0A9D1RJK7"/>
<dbReference type="EMBL" id="DXGG01000191">
    <property type="protein sequence ID" value="HIW87817.1"/>
    <property type="molecule type" value="Genomic_DNA"/>
</dbReference>
<keyword evidence="1" id="KW-1133">Transmembrane helix</keyword>
<accession>A0A9D1RJK7</accession>
<sequence>MKKVLHSYVFRTIIAALLVIAMGAIQYEPMISGFKFWIAFVVIVCVMVYIVTMVGSMQKKLSLSDKALKAISEKTAENRIPEKES</sequence>
<comment type="caution">
    <text evidence="2">The sequence shown here is derived from an EMBL/GenBank/DDBJ whole genome shotgun (WGS) entry which is preliminary data.</text>
</comment>
<reference evidence="2" key="2">
    <citation type="submission" date="2021-04" db="EMBL/GenBank/DDBJ databases">
        <authorList>
            <person name="Gilroy R."/>
        </authorList>
    </citation>
    <scope>NUCLEOTIDE SEQUENCE</scope>
    <source>
        <strain evidence="2">Gambia16-930</strain>
    </source>
</reference>
<dbReference type="Proteomes" id="UP000824267">
    <property type="component" value="Unassembled WGS sequence"/>
</dbReference>
<feature type="transmembrane region" description="Helical" evidence="1">
    <location>
        <begin position="37"/>
        <end position="56"/>
    </location>
</feature>
<organism evidence="2 3">
    <name type="scientific">Candidatus Onthomorpha intestinigallinarum</name>
    <dbReference type="NCBI Taxonomy" id="2840880"/>
    <lineage>
        <taxon>Bacteria</taxon>
        <taxon>Pseudomonadati</taxon>
        <taxon>Bacteroidota</taxon>
        <taxon>Bacteroidia</taxon>
        <taxon>Bacteroidales</taxon>
        <taxon>Candidatus Onthomorpha</taxon>
    </lineage>
</organism>
<keyword evidence="1" id="KW-0472">Membrane</keyword>
<evidence type="ECO:0000256" key="1">
    <source>
        <dbReference type="SAM" id="Phobius"/>
    </source>
</evidence>
<evidence type="ECO:0000313" key="3">
    <source>
        <dbReference type="Proteomes" id="UP000824267"/>
    </source>
</evidence>
<name>A0A9D1RJK7_9BACT</name>
<reference evidence="2" key="1">
    <citation type="journal article" date="2021" name="PeerJ">
        <title>Extensive microbial diversity within the chicken gut microbiome revealed by metagenomics and culture.</title>
        <authorList>
            <person name="Gilroy R."/>
            <person name="Ravi A."/>
            <person name="Getino M."/>
            <person name="Pursley I."/>
            <person name="Horton D.L."/>
            <person name="Alikhan N.F."/>
            <person name="Baker D."/>
            <person name="Gharbi K."/>
            <person name="Hall N."/>
            <person name="Watson M."/>
            <person name="Adriaenssens E.M."/>
            <person name="Foster-Nyarko E."/>
            <person name="Jarju S."/>
            <person name="Secka A."/>
            <person name="Antonio M."/>
            <person name="Oren A."/>
            <person name="Chaudhuri R.R."/>
            <person name="La Ragione R."/>
            <person name="Hildebrand F."/>
            <person name="Pallen M.J."/>
        </authorList>
    </citation>
    <scope>NUCLEOTIDE SEQUENCE</scope>
    <source>
        <strain evidence="2">Gambia16-930</strain>
    </source>
</reference>
<proteinExistence type="predicted"/>